<name>A0A9P9Z9L6_9POAL</name>
<sequence>MRLWTVLIECSTASAVFPSSQQNIQETLIDPPIKGTTNVLRSCSRASSMRRVVLTSSCSAVRYRDDATLVSPLAEEEAWRPAKELEIELVVVNPSFVIGPLLAPNPTSTPTITLAVLKGKLPSYPNLTIGFVHVDNVVQFHIITNSPWKTKEHQAA</sequence>
<protein>
    <submittedName>
        <fullName evidence="2">Uncharacterized protein</fullName>
    </submittedName>
</protein>
<dbReference type="AlphaFoldDB" id="A0A9P9Z9L6"/>
<dbReference type="PANTHER" id="PTHR10366:SF503">
    <property type="entry name" value="TETRAKETIDE ALPHA-PYRONE REDUCTASE 2"/>
    <property type="match status" value="1"/>
</dbReference>
<gene>
    <name evidence="2" type="ORF">LUZ63_016285</name>
</gene>
<evidence type="ECO:0000256" key="1">
    <source>
        <dbReference type="ARBA" id="ARBA00023002"/>
    </source>
</evidence>
<dbReference type="EMBL" id="JAMQYH010000005">
    <property type="protein sequence ID" value="KAJ1684895.1"/>
    <property type="molecule type" value="Genomic_DNA"/>
</dbReference>
<dbReference type="InterPro" id="IPR036291">
    <property type="entry name" value="NAD(P)-bd_dom_sf"/>
</dbReference>
<proteinExistence type="predicted"/>
<organism evidence="2 3">
    <name type="scientific">Rhynchospora breviuscula</name>
    <dbReference type="NCBI Taxonomy" id="2022672"/>
    <lineage>
        <taxon>Eukaryota</taxon>
        <taxon>Viridiplantae</taxon>
        <taxon>Streptophyta</taxon>
        <taxon>Embryophyta</taxon>
        <taxon>Tracheophyta</taxon>
        <taxon>Spermatophyta</taxon>
        <taxon>Magnoliopsida</taxon>
        <taxon>Liliopsida</taxon>
        <taxon>Poales</taxon>
        <taxon>Cyperaceae</taxon>
        <taxon>Cyperoideae</taxon>
        <taxon>Rhynchosporeae</taxon>
        <taxon>Rhynchospora</taxon>
    </lineage>
</organism>
<accession>A0A9P9Z9L6</accession>
<dbReference type="Proteomes" id="UP001151287">
    <property type="component" value="Unassembled WGS sequence"/>
</dbReference>
<dbReference type="InterPro" id="IPR050425">
    <property type="entry name" value="NAD(P)_dehydrat-like"/>
</dbReference>
<reference evidence="2" key="1">
    <citation type="journal article" date="2022" name="Cell">
        <title>Repeat-based holocentromeres influence genome architecture and karyotype evolution.</title>
        <authorList>
            <person name="Hofstatter P.G."/>
            <person name="Thangavel G."/>
            <person name="Lux T."/>
            <person name="Neumann P."/>
            <person name="Vondrak T."/>
            <person name="Novak P."/>
            <person name="Zhang M."/>
            <person name="Costa L."/>
            <person name="Castellani M."/>
            <person name="Scott A."/>
            <person name="Toegelov H."/>
            <person name="Fuchs J."/>
            <person name="Mata-Sucre Y."/>
            <person name="Dias Y."/>
            <person name="Vanzela A.L.L."/>
            <person name="Huettel B."/>
            <person name="Almeida C.C.S."/>
            <person name="Simkova H."/>
            <person name="Souza G."/>
            <person name="Pedrosa-Harand A."/>
            <person name="Macas J."/>
            <person name="Mayer K.F.X."/>
            <person name="Houben A."/>
            <person name="Marques A."/>
        </authorList>
    </citation>
    <scope>NUCLEOTIDE SEQUENCE</scope>
    <source>
        <strain evidence="2">RhyBre1mFocal</strain>
    </source>
</reference>
<dbReference type="GO" id="GO:0016616">
    <property type="term" value="F:oxidoreductase activity, acting on the CH-OH group of donors, NAD or NADP as acceptor"/>
    <property type="evidence" value="ECO:0007669"/>
    <property type="project" value="TreeGrafter"/>
</dbReference>
<dbReference type="PANTHER" id="PTHR10366">
    <property type="entry name" value="NAD DEPENDENT EPIMERASE/DEHYDRATASE"/>
    <property type="match status" value="1"/>
</dbReference>
<keyword evidence="1" id="KW-0560">Oxidoreductase</keyword>
<comment type="caution">
    <text evidence="2">The sequence shown here is derived from an EMBL/GenBank/DDBJ whole genome shotgun (WGS) entry which is preliminary data.</text>
</comment>
<evidence type="ECO:0000313" key="3">
    <source>
        <dbReference type="Proteomes" id="UP001151287"/>
    </source>
</evidence>
<dbReference type="SUPFAM" id="SSF51735">
    <property type="entry name" value="NAD(P)-binding Rossmann-fold domains"/>
    <property type="match status" value="1"/>
</dbReference>
<keyword evidence="3" id="KW-1185">Reference proteome</keyword>
<dbReference type="OrthoDB" id="2735536at2759"/>
<evidence type="ECO:0000313" key="2">
    <source>
        <dbReference type="EMBL" id="KAJ1684895.1"/>
    </source>
</evidence>
<dbReference type="Gene3D" id="3.40.50.720">
    <property type="entry name" value="NAD(P)-binding Rossmann-like Domain"/>
    <property type="match status" value="2"/>
</dbReference>